<dbReference type="RefSeq" id="WP_058316166.1">
    <property type="nucleotide sequence ID" value="NZ_CYTO01000024.1"/>
</dbReference>
<dbReference type="SUPFAM" id="SSF54534">
    <property type="entry name" value="FKBP-like"/>
    <property type="match status" value="1"/>
</dbReference>
<accession>A0A0P1IUH4</accession>
<dbReference type="Gene3D" id="1.10.4030.10">
    <property type="entry name" value="Porin chaperone SurA, peptide-binding domain"/>
    <property type="match status" value="1"/>
</dbReference>
<evidence type="ECO:0000256" key="5">
    <source>
        <dbReference type="ARBA" id="ARBA00023186"/>
    </source>
</evidence>
<evidence type="ECO:0000256" key="8">
    <source>
        <dbReference type="ARBA" id="ARBA00031484"/>
    </source>
</evidence>
<evidence type="ECO:0000259" key="11">
    <source>
        <dbReference type="PROSITE" id="PS50198"/>
    </source>
</evidence>
<dbReference type="Gene3D" id="3.10.50.40">
    <property type="match status" value="1"/>
</dbReference>
<evidence type="ECO:0000256" key="7">
    <source>
        <dbReference type="ARBA" id="ARBA00030642"/>
    </source>
</evidence>
<dbReference type="PANTHER" id="PTHR47637">
    <property type="entry name" value="CHAPERONE SURA"/>
    <property type="match status" value="1"/>
</dbReference>
<feature type="chain" id="PRO_5007780462" description="Parvulin-like PPIase" evidence="10">
    <location>
        <begin position="22"/>
        <end position="405"/>
    </location>
</feature>
<feature type="signal peptide" evidence="10">
    <location>
        <begin position="1"/>
        <end position="21"/>
    </location>
</feature>
<dbReference type="SUPFAM" id="SSF109998">
    <property type="entry name" value="Triger factor/SurA peptide-binding domain-like"/>
    <property type="match status" value="1"/>
</dbReference>
<evidence type="ECO:0000313" key="12">
    <source>
        <dbReference type="EMBL" id="CUK27164.1"/>
    </source>
</evidence>
<evidence type="ECO:0000256" key="6">
    <source>
        <dbReference type="ARBA" id="ARBA00023235"/>
    </source>
</evidence>
<dbReference type="InterPro" id="IPR000297">
    <property type="entry name" value="PPIase_PpiC"/>
</dbReference>
<sequence length="405" mass="44283">MKFRALIFGALTMSAVGLAPAALLAQSLFGPAATVNDSVVTNYEVDQRAKFYKLIRRLGNLEKLALEDLIEDRLKSQAASSIGIEVDQNQLEAGMTEFAARADLKTPEFIKAIASEGVDVHTFRDFVRTGLLWRGVVQARFQGRVQISEAEIDAALGSSGQAGLRVLLSEIIIPVTPQTEEQVRDLANQISEIKSYRDFAEAARQYSASGSRNNDGRLEWLPLTRLPGPLQPVILELKPGEVTAPLELEGAIAVFQMRGIEEVPVKKAAIAAIEYGVLRLPGGRNPETIARAEEIRGNIDTCDDLYGVNFGGPEEALAIEARQPSEIPRGVALELAKLDRHEVSTALTSQDGSQLLFIMMCGRTATVNEEATREDVLNALRNRRLNSYADGYLEQLRADAVIEIK</sequence>
<dbReference type="Proteomes" id="UP000051184">
    <property type="component" value="Unassembled WGS sequence"/>
</dbReference>
<keyword evidence="4 9" id="KW-0697">Rotamase</keyword>
<keyword evidence="3" id="KW-0574">Periplasm</keyword>
<dbReference type="Pfam" id="PF09312">
    <property type="entry name" value="SurA_N"/>
    <property type="match status" value="1"/>
</dbReference>
<dbReference type="STRING" id="1715691.TA5113_03017"/>
<dbReference type="OrthoDB" id="9791746at2"/>
<dbReference type="InterPro" id="IPR027304">
    <property type="entry name" value="Trigger_fact/SurA_dom_sf"/>
</dbReference>
<feature type="domain" description="PpiC" evidence="11">
    <location>
        <begin position="163"/>
        <end position="259"/>
    </location>
</feature>
<evidence type="ECO:0000256" key="2">
    <source>
        <dbReference type="ARBA" id="ARBA00022729"/>
    </source>
</evidence>
<keyword evidence="13" id="KW-1185">Reference proteome</keyword>
<keyword evidence="2 10" id="KW-0732">Signal</keyword>
<evidence type="ECO:0000313" key="13">
    <source>
        <dbReference type="Proteomes" id="UP000051184"/>
    </source>
</evidence>
<name>A0A0P1IUH4_9RHOB</name>
<dbReference type="InterPro" id="IPR050280">
    <property type="entry name" value="OMP_Chaperone_SurA"/>
</dbReference>
<gene>
    <name evidence="12" type="primary">surA</name>
    <name evidence="12" type="ORF">TA5114_02986</name>
</gene>
<evidence type="ECO:0000256" key="9">
    <source>
        <dbReference type="PROSITE-ProRule" id="PRU00278"/>
    </source>
</evidence>
<evidence type="ECO:0000256" key="10">
    <source>
        <dbReference type="SAM" id="SignalP"/>
    </source>
</evidence>
<dbReference type="AlphaFoldDB" id="A0A0P1IUH4"/>
<evidence type="ECO:0000256" key="3">
    <source>
        <dbReference type="ARBA" id="ARBA00022764"/>
    </source>
</evidence>
<protein>
    <recommendedName>
        <fullName evidence="1">Parvulin-like PPIase</fullName>
    </recommendedName>
    <alternativeName>
        <fullName evidence="7">Peptidyl-prolyl cis-trans isomerase plp</fullName>
    </alternativeName>
    <alternativeName>
        <fullName evidence="8">Rotamase plp</fullName>
    </alternativeName>
</protein>
<proteinExistence type="predicted"/>
<reference evidence="13" key="1">
    <citation type="submission" date="2015-09" db="EMBL/GenBank/DDBJ databases">
        <authorList>
            <person name="Rodrigo-Torres Lidia"/>
            <person name="Arahal R.David."/>
        </authorList>
    </citation>
    <scope>NUCLEOTIDE SEQUENCE [LARGE SCALE GENOMIC DNA]</scope>
    <source>
        <strain evidence="13">CECT 5114</strain>
    </source>
</reference>
<organism evidence="12 13">
    <name type="scientific">Cognatishimia activa</name>
    <dbReference type="NCBI Taxonomy" id="1715691"/>
    <lineage>
        <taxon>Bacteria</taxon>
        <taxon>Pseudomonadati</taxon>
        <taxon>Pseudomonadota</taxon>
        <taxon>Alphaproteobacteria</taxon>
        <taxon>Rhodobacterales</taxon>
        <taxon>Paracoccaceae</taxon>
        <taxon>Cognatishimia</taxon>
    </lineage>
</organism>
<evidence type="ECO:0000256" key="4">
    <source>
        <dbReference type="ARBA" id="ARBA00023110"/>
    </source>
</evidence>
<dbReference type="PROSITE" id="PS50198">
    <property type="entry name" value="PPIC_PPIASE_2"/>
    <property type="match status" value="1"/>
</dbReference>
<keyword evidence="6 9" id="KW-0413">Isomerase</keyword>
<dbReference type="Pfam" id="PF00639">
    <property type="entry name" value="Rotamase"/>
    <property type="match status" value="1"/>
</dbReference>
<dbReference type="EMBL" id="CYUE01000021">
    <property type="protein sequence ID" value="CUK27164.1"/>
    <property type="molecule type" value="Genomic_DNA"/>
</dbReference>
<dbReference type="InterPro" id="IPR046357">
    <property type="entry name" value="PPIase_dom_sf"/>
</dbReference>
<keyword evidence="5" id="KW-0143">Chaperone</keyword>
<dbReference type="GO" id="GO:0003755">
    <property type="term" value="F:peptidyl-prolyl cis-trans isomerase activity"/>
    <property type="evidence" value="ECO:0007669"/>
    <property type="project" value="UniProtKB-KW"/>
</dbReference>
<evidence type="ECO:0000256" key="1">
    <source>
        <dbReference type="ARBA" id="ARBA00018370"/>
    </source>
</evidence>
<dbReference type="InterPro" id="IPR015391">
    <property type="entry name" value="SurA_N"/>
</dbReference>
<dbReference type="PANTHER" id="PTHR47637:SF1">
    <property type="entry name" value="CHAPERONE SURA"/>
    <property type="match status" value="1"/>
</dbReference>